<dbReference type="SUPFAM" id="SSF55781">
    <property type="entry name" value="GAF domain-like"/>
    <property type="match status" value="1"/>
</dbReference>
<protein>
    <submittedName>
        <fullName evidence="5">Transcriptional regulator, LuxR family</fullName>
    </submittedName>
</protein>
<proteinExistence type="predicted"/>
<organism evidence="5 6">
    <name type="scientific">Pseudonocardia dioxanivorans (strain ATCC 55486 / DSM 44775 / JCM 13855 / CB1190)</name>
    <dbReference type="NCBI Taxonomy" id="675635"/>
    <lineage>
        <taxon>Bacteria</taxon>
        <taxon>Bacillati</taxon>
        <taxon>Actinomycetota</taxon>
        <taxon>Actinomycetes</taxon>
        <taxon>Pseudonocardiales</taxon>
        <taxon>Pseudonocardiaceae</taxon>
        <taxon>Pseudonocardia</taxon>
    </lineage>
</organism>
<dbReference type="AlphaFoldDB" id="F4CJZ9"/>
<keyword evidence="3" id="KW-0804">Transcription</keyword>
<dbReference type="eggNOG" id="COG2197">
    <property type="taxonomic scope" value="Bacteria"/>
</dbReference>
<evidence type="ECO:0000313" key="5">
    <source>
        <dbReference type="EMBL" id="AEA28105.1"/>
    </source>
</evidence>
<keyword evidence="6" id="KW-1185">Reference proteome</keyword>
<dbReference type="PROSITE" id="PS00622">
    <property type="entry name" value="HTH_LUXR_1"/>
    <property type="match status" value="1"/>
</dbReference>
<dbReference type="GO" id="GO:0003677">
    <property type="term" value="F:DNA binding"/>
    <property type="evidence" value="ECO:0007669"/>
    <property type="project" value="UniProtKB-KW"/>
</dbReference>
<dbReference type="STRING" id="675635.Psed_5990"/>
<evidence type="ECO:0000256" key="2">
    <source>
        <dbReference type="ARBA" id="ARBA00023125"/>
    </source>
</evidence>
<dbReference type="PRINTS" id="PR00038">
    <property type="entry name" value="HTHLUXR"/>
</dbReference>
<name>F4CJZ9_PSEUX</name>
<reference evidence="5 6" key="1">
    <citation type="journal article" date="2011" name="J. Bacteriol.">
        <title>Genome sequence of the 1,4-dioxane-degrading Pseudonocardia dioxanivorans strain CB1190.</title>
        <authorList>
            <person name="Sales C.M."/>
            <person name="Mahendra S."/>
            <person name="Grostern A."/>
            <person name="Parales R.E."/>
            <person name="Goodwin L.A."/>
            <person name="Woyke T."/>
            <person name="Nolan M."/>
            <person name="Lapidus A."/>
            <person name="Chertkov O."/>
            <person name="Ovchinnikova G."/>
            <person name="Sczyrba A."/>
            <person name="Alvarez-Cohen L."/>
        </authorList>
    </citation>
    <scope>NUCLEOTIDE SEQUENCE [LARGE SCALE GENOMIC DNA]</scope>
    <source>
        <strain evidence="6">ATCC 55486 / DSM 44775 / JCM 13855 / CB1190</strain>
    </source>
</reference>
<dbReference type="Gene3D" id="1.10.10.10">
    <property type="entry name" value="Winged helix-like DNA-binding domain superfamily/Winged helix DNA-binding domain"/>
    <property type="match status" value="1"/>
</dbReference>
<dbReference type="EMBL" id="CP002593">
    <property type="protein sequence ID" value="AEA28105.1"/>
    <property type="molecule type" value="Genomic_DNA"/>
</dbReference>
<dbReference type="RefSeq" id="WP_013678002.1">
    <property type="nucleotide sequence ID" value="NC_015312.1"/>
</dbReference>
<dbReference type="PANTHER" id="PTHR44688:SF16">
    <property type="entry name" value="DNA-BINDING TRANSCRIPTIONAL ACTIVATOR DEVR_DOSR"/>
    <property type="match status" value="1"/>
</dbReference>
<sequence length="313" mass="32868">MTALGTAYELRSFLRRNGSRSVGSALAVAECLRTIVPSDCLALSVWDPVLGRHRALASSYPAPLTTFLDESMHTDPLFGAVKTTGVPTRVRDLPVRLRRGDIFDLVIGPSGFRDGVTQCLYAPDGRYVGMLNASTLDSRHPDDDTVALLALLGPELGAALDPVPPPEPATARLDDGITEGMLVAPDGRVLPLSARPHVELVGSAALTAAIARVRGPVRHLLVHRDATYALEMYRARSGVVVLHREVAPPAGLTVRELQVLAALADGSSNGEIAGALGVGARTVATHVEHVLAKTGCRNRADAAATAAARGLLV</sequence>
<keyword evidence="1" id="KW-0805">Transcription regulation</keyword>
<keyword evidence="2" id="KW-0238">DNA-binding</keyword>
<dbReference type="Pfam" id="PF00196">
    <property type="entry name" value="GerE"/>
    <property type="match status" value="1"/>
</dbReference>
<dbReference type="InterPro" id="IPR000792">
    <property type="entry name" value="Tscrpt_reg_LuxR_C"/>
</dbReference>
<dbReference type="PANTHER" id="PTHR44688">
    <property type="entry name" value="DNA-BINDING TRANSCRIPTIONAL ACTIVATOR DEVR_DOSR"/>
    <property type="match status" value="1"/>
</dbReference>
<dbReference type="Proteomes" id="UP000007809">
    <property type="component" value="Chromosome"/>
</dbReference>
<accession>F4CJZ9</accession>
<dbReference type="CDD" id="cd06170">
    <property type="entry name" value="LuxR_C_like"/>
    <property type="match status" value="1"/>
</dbReference>
<dbReference type="SMART" id="SM00421">
    <property type="entry name" value="HTH_LUXR"/>
    <property type="match status" value="1"/>
</dbReference>
<dbReference type="InterPro" id="IPR016032">
    <property type="entry name" value="Sig_transdc_resp-reg_C-effctor"/>
</dbReference>
<feature type="domain" description="HTH luxR-type" evidence="4">
    <location>
        <begin position="245"/>
        <end position="310"/>
    </location>
</feature>
<evidence type="ECO:0000256" key="1">
    <source>
        <dbReference type="ARBA" id="ARBA00023015"/>
    </source>
</evidence>
<dbReference type="SUPFAM" id="SSF46894">
    <property type="entry name" value="C-terminal effector domain of the bipartite response regulators"/>
    <property type="match status" value="1"/>
</dbReference>
<gene>
    <name evidence="5" type="ordered locus">Psed_5990</name>
</gene>
<dbReference type="KEGG" id="pdx:Psed_5990"/>
<dbReference type="PROSITE" id="PS50043">
    <property type="entry name" value="HTH_LUXR_2"/>
    <property type="match status" value="1"/>
</dbReference>
<evidence type="ECO:0000256" key="3">
    <source>
        <dbReference type="ARBA" id="ARBA00023163"/>
    </source>
</evidence>
<evidence type="ECO:0000313" key="6">
    <source>
        <dbReference type="Proteomes" id="UP000007809"/>
    </source>
</evidence>
<dbReference type="HOGENOM" id="CLU_069824_0_0_11"/>
<dbReference type="GO" id="GO:0006355">
    <property type="term" value="P:regulation of DNA-templated transcription"/>
    <property type="evidence" value="ECO:0007669"/>
    <property type="project" value="InterPro"/>
</dbReference>
<dbReference type="InterPro" id="IPR036388">
    <property type="entry name" value="WH-like_DNA-bd_sf"/>
</dbReference>
<evidence type="ECO:0000259" key="4">
    <source>
        <dbReference type="PROSITE" id="PS50043"/>
    </source>
</evidence>